<organism evidence="2 3">
    <name type="scientific">Reyranella humidisoli</name>
    <dbReference type="NCBI Taxonomy" id="2849149"/>
    <lineage>
        <taxon>Bacteria</taxon>
        <taxon>Pseudomonadati</taxon>
        <taxon>Pseudomonadota</taxon>
        <taxon>Alphaproteobacteria</taxon>
        <taxon>Hyphomicrobiales</taxon>
        <taxon>Reyranellaceae</taxon>
        <taxon>Reyranella</taxon>
    </lineage>
</organism>
<protein>
    <submittedName>
        <fullName evidence="2">Alpha/beta hydrolase</fullName>
    </submittedName>
</protein>
<evidence type="ECO:0000313" key="3">
    <source>
        <dbReference type="Proteomes" id="UP000727907"/>
    </source>
</evidence>
<proteinExistence type="predicted"/>
<reference evidence="2 3" key="1">
    <citation type="submission" date="2021-06" db="EMBL/GenBank/DDBJ databases">
        <authorList>
            <person name="Lee D.H."/>
        </authorList>
    </citation>
    <scope>NUCLEOTIDE SEQUENCE [LARGE SCALE GENOMIC DNA]</scope>
    <source>
        <strain evidence="2 3">MMS21-HV4-11</strain>
    </source>
</reference>
<dbReference type="Pfam" id="PF12697">
    <property type="entry name" value="Abhydrolase_6"/>
    <property type="match status" value="1"/>
</dbReference>
<evidence type="ECO:0000313" key="2">
    <source>
        <dbReference type="EMBL" id="MBU8875633.1"/>
    </source>
</evidence>
<dbReference type="EMBL" id="JAHOPB010000001">
    <property type="protein sequence ID" value="MBU8875633.1"/>
    <property type="molecule type" value="Genomic_DNA"/>
</dbReference>
<evidence type="ECO:0000259" key="1">
    <source>
        <dbReference type="Pfam" id="PF12697"/>
    </source>
</evidence>
<dbReference type="Proteomes" id="UP000727907">
    <property type="component" value="Unassembled WGS sequence"/>
</dbReference>
<keyword evidence="2" id="KW-0378">Hydrolase</keyword>
<dbReference type="RefSeq" id="WP_216963178.1">
    <property type="nucleotide sequence ID" value="NZ_JAHOPB010000001.1"/>
</dbReference>
<accession>A0ABS6IM15</accession>
<dbReference type="InterPro" id="IPR050228">
    <property type="entry name" value="Carboxylesterase_BioH"/>
</dbReference>
<dbReference type="InterPro" id="IPR000073">
    <property type="entry name" value="AB_hydrolase_1"/>
</dbReference>
<gene>
    <name evidence="2" type="ORF">KQ910_17800</name>
</gene>
<comment type="caution">
    <text evidence="2">The sequence shown here is derived from an EMBL/GenBank/DDBJ whole genome shotgun (WGS) entry which is preliminary data.</text>
</comment>
<dbReference type="GO" id="GO:0016787">
    <property type="term" value="F:hydrolase activity"/>
    <property type="evidence" value="ECO:0007669"/>
    <property type="project" value="UniProtKB-KW"/>
</dbReference>
<dbReference type="PANTHER" id="PTHR43194">
    <property type="entry name" value="HYDROLASE ALPHA/BETA FOLD FAMILY"/>
    <property type="match status" value="1"/>
</dbReference>
<sequence>MSTRSVARLITLAMARLAVLIHGMWGTSAVWRHWRPFLEGRGWQTTAYDLRHHDVPPASPPAALGETSLHDYVADLEAAILALPEKPVVIGHSMGGLIALLLCAKGLARAGVLLTPAPPSSVIALRPSNLLAFARIQARWGWWRKPHRATLGEALSYTFNTSDRATGTIEHASFVHESGRALLEIGLPWLDKRKAAFVDPRKVTVPLLFVGAEKDRLVPPDVVRRTASRFAHVSDHVEYEGQGHWVLGQPGWDRVADDAETWLTGKIA</sequence>
<keyword evidence="3" id="KW-1185">Reference proteome</keyword>
<name>A0ABS6IM15_9HYPH</name>
<dbReference type="PANTHER" id="PTHR43194:SF2">
    <property type="entry name" value="PEROXISOMAL MEMBRANE PROTEIN LPX1"/>
    <property type="match status" value="1"/>
</dbReference>
<feature type="domain" description="AB hydrolase-1" evidence="1">
    <location>
        <begin position="19"/>
        <end position="250"/>
    </location>
</feature>